<evidence type="ECO:0000313" key="1">
    <source>
        <dbReference type="EMBL" id="CAD7668863.1"/>
    </source>
</evidence>
<dbReference type="EMBL" id="OC977413">
    <property type="protein sequence ID" value="CAD7668863.1"/>
    <property type="molecule type" value="Genomic_DNA"/>
</dbReference>
<name>A0A7R9MVT3_9ACAR</name>
<organism evidence="1">
    <name type="scientific">Oppiella nova</name>
    <dbReference type="NCBI Taxonomy" id="334625"/>
    <lineage>
        <taxon>Eukaryota</taxon>
        <taxon>Metazoa</taxon>
        <taxon>Ecdysozoa</taxon>
        <taxon>Arthropoda</taxon>
        <taxon>Chelicerata</taxon>
        <taxon>Arachnida</taxon>
        <taxon>Acari</taxon>
        <taxon>Acariformes</taxon>
        <taxon>Sarcoptiformes</taxon>
        <taxon>Oribatida</taxon>
        <taxon>Brachypylina</taxon>
        <taxon>Oppioidea</taxon>
        <taxon>Oppiidae</taxon>
        <taxon>Oppiella</taxon>
    </lineage>
</organism>
<dbReference type="AlphaFoldDB" id="A0A7R9MVT3"/>
<reference evidence="1" key="1">
    <citation type="submission" date="2020-11" db="EMBL/GenBank/DDBJ databases">
        <authorList>
            <person name="Tran Van P."/>
        </authorList>
    </citation>
    <scope>NUCLEOTIDE SEQUENCE</scope>
</reference>
<feature type="non-terminal residue" evidence="1">
    <location>
        <position position="1"/>
    </location>
</feature>
<dbReference type="OrthoDB" id="67540at2759"/>
<keyword evidence="2" id="KW-1185">Reference proteome</keyword>
<gene>
    <name evidence="1" type="ORF">ONB1V03_LOCUS23732</name>
</gene>
<sequence length="110" mass="12125">MSCLKLYCLSPIPLFLDHNTPSLPTSVSGLRRESSELFVTEKIPSLLLMLSFSTQITTGIKCLMAAEEEIVIGTKNGEICGVHWDGNIDDSFIWKLTSKTFSATDDINVV</sequence>
<protein>
    <submittedName>
        <fullName evidence="1">Uncharacterized protein</fullName>
    </submittedName>
</protein>
<proteinExistence type="predicted"/>
<evidence type="ECO:0000313" key="2">
    <source>
        <dbReference type="Proteomes" id="UP000728032"/>
    </source>
</evidence>
<dbReference type="EMBL" id="CAJPVJ010062588">
    <property type="protein sequence ID" value="CAG2184312.1"/>
    <property type="molecule type" value="Genomic_DNA"/>
</dbReference>
<accession>A0A7R9MVT3</accession>
<dbReference type="Proteomes" id="UP000728032">
    <property type="component" value="Unassembled WGS sequence"/>
</dbReference>